<dbReference type="EMBL" id="CP049933">
    <property type="protein sequence ID" value="QIM19036.1"/>
    <property type="molecule type" value="Genomic_DNA"/>
</dbReference>
<comment type="similarity">
    <text evidence="6 7">Belongs to the class I-like SAM-binding methyltransferase superfamily. C5-methyltransferase family.</text>
</comment>
<dbReference type="Proteomes" id="UP000503441">
    <property type="component" value="Chromosome"/>
</dbReference>
<organism evidence="8 9">
    <name type="scientific">Leucobacter coleopterorum</name>
    <dbReference type="NCBI Taxonomy" id="2714933"/>
    <lineage>
        <taxon>Bacteria</taxon>
        <taxon>Bacillati</taxon>
        <taxon>Actinomycetota</taxon>
        <taxon>Actinomycetes</taxon>
        <taxon>Micrococcales</taxon>
        <taxon>Microbacteriaceae</taxon>
        <taxon>Leucobacter</taxon>
    </lineage>
</organism>
<evidence type="ECO:0000256" key="7">
    <source>
        <dbReference type="RuleBase" id="RU000416"/>
    </source>
</evidence>
<dbReference type="PANTHER" id="PTHR10629:SF52">
    <property type="entry name" value="DNA (CYTOSINE-5)-METHYLTRANSFERASE 1"/>
    <property type="match status" value="1"/>
</dbReference>
<protein>
    <recommendedName>
        <fullName evidence="1">DNA (cytosine-5-)-methyltransferase</fullName>
        <ecNumber evidence="1">2.1.1.37</ecNumber>
    </recommendedName>
</protein>
<gene>
    <name evidence="8" type="ORF">G7066_11505</name>
</gene>
<reference evidence="8 9" key="1">
    <citation type="submission" date="2020-03" db="EMBL/GenBank/DDBJ databases">
        <title>Leucobacter sp. nov., isolated from beetles.</title>
        <authorList>
            <person name="Hyun D.-W."/>
            <person name="Bae J.-W."/>
        </authorList>
    </citation>
    <scope>NUCLEOTIDE SEQUENCE [LARGE SCALE GENOMIC DNA]</scope>
    <source>
        <strain evidence="8 9">HDW9A</strain>
    </source>
</reference>
<dbReference type="PRINTS" id="PR00105">
    <property type="entry name" value="C5METTRFRASE"/>
</dbReference>
<dbReference type="InterPro" id="IPR029063">
    <property type="entry name" value="SAM-dependent_MTases_sf"/>
</dbReference>
<dbReference type="PANTHER" id="PTHR10629">
    <property type="entry name" value="CYTOSINE-SPECIFIC METHYLTRANSFERASE"/>
    <property type="match status" value="1"/>
</dbReference>
<dbReference type="GO" id="GO:0008168">
    <property type="term" value="F:methyltransferase activity"/>
    <property type="evidence" value="ECO:0007669"/>
    <property type="project" value="UniProtKB-KW"/>
</dbReference>
<evidence type="ECO:0000256" key="3">
    <source>
        <dbReference type="ARBA" id="ARBA00022679"/>
    </source>
</evidence>
<evidence type="ECO:0000313" key="9">
    <source>
        <dbReference type="Proteomes" id="UP000503441"/>
    </source>
</evidence>
<accession>A0ABX6JYN5</accession>
<dbReference type="EC" id="2.1.1.37" evidence="1"/>
<evidence type="ECO:0000313" key="8">
    <source>
        <dbReference type="EMBL" id="QIM19036.1"/>
    </source>
</evidence>
<dbReference type="SUPFAM" id="SSF53335">
    <property type="entry name" value="S-adenosyl-L-methionine-dependent methyltransferases"/>
    <property type="match status" value="1"/>
</dbReference>
<keyword evidence="4 6" id="KW-0949">S-adenosyl-L-methionine</keyword>
<dbReference type="InterPro" id="IPR001525">
    <property type="entry name" value="C5_MeTfrase"/>
</dbReference>
<proteinExistence type="inferred from homology"/>
<dbReference type="Gene3D" id="3.90.120.10">
    <property type="entry name" value="DNA Methylase, subunit A, domain 2"/>
    <property type="match status" value="1"/>
</dbReference>
<dbReference type="PROSITE" id="PS51679">
    <property type="entry name" value="SAM_MT_C5"/>
    <property type="match status" value="1"/>
</dbReference>
<keyword evidence="2 6" id="KW-0489">Methyltransferase</keyword>
<sequence>MKVIDLFAGAGGLSLGAARAGFEVAASVEIDRAALATHRRNFPGTKHLDLDIAKLSGETLLCESGVSAGQLTGLIGGPPCQGFSTMGKQDVSDSRNDLFQHFFRLVSETKPTFFIAENVRGILQPQYDSIRERAFSLVRDDYKLLPALEVSANQWGAPTSRKRVFFVGVAKNAPWTLDAADFALACNAVEEVRVAEALQGLPDKIDPSWQKYEDSWQARSALTMDSEFLKRVQGMIPRGVGHPEDLYRYHDRGEVSGNFGTRHSATVEARYAALAPGEKDQISKSVRLNTEGFCPTLRAGTGSDKGNFQAVRPIHPCEPRVITVREAARLQGFPDWFTFHTSKHQSFRQIGNSVSPLVAERTMSLIYKKARQAPVPSMDAGSTRS</sequence>
<dbReference type="GO" id="GO:0032259">
    <property type="term" value="P:methylation"/>
    <property type="evidence" value="ECO:0007669"/>
    <property type="project" value="UniProtKB-KW"/>
</dbReference>
<keyword evidence="9" id="KW-1185">Reference proteome</keyword>
<dbReference type="Gene3D" id="3.40.50.150">
    <property type="entry name" value="Vaccinia Virus protein VP39"/>
    <property type="match status" value="1"/>
</dbReference>
<evidence type="ECO:0000256" key="6">
    <source>
        <dbReference type="PROSITE-ProRule" id="PRU01016"/>
    </source>
</evidence>
<evidence type="ECO:0000256" key="4">
    <source>
        <dbReference type="ARBA" id="ARBA00022691"/>
    </source>
</evidence>
<evidence type="ECO:0000256" key="5">
    <source>
        <dbReference type="ARBA" id="ARBA00022747"/>
    </source>
</evidence>
<keyword evidence="5" id="KW-0680">Restriction system</keyword>
<dbReference type="NCBIfam" id="TIGR00675">
    <property type="entry name" value="dcm"/>
    <property type="match status" value="1"/>
</dbReference>
<keyword evidence="3 6" id="KW-0808">Transferase</keyword>
<evidence type="ECO:0000256" key="1">
    <source>
        <dbReference type="ARBA" id="ARBA00011975"/>
    </source>
</evidence>
<feature type="active site" evidence="6">
    <location>
        <position position="80"/>
    </location>
</feature>
<name>A0ABX6JYN5_9MICO</name>
<dbReference type="InterPro" id="IPR050390">
    <property type="entry name" value="C5-Methyltransferase"/>
</dbReference>
<dbReference type="RefSeq" id="WP_166331211.1">
    <property type="nucleotide sequence ID" value="NZ_CP049933.1"/>
</dbReference>
<evidence type="ECO:0000256" key="2">
    <source>
        <dbReference type="ARBA" id="ARBA00022603"/>
    </source>
</evidence>
<dbReference type="Pfam" id="PF00145">
    <property type="entry name" value="DNA_methylase"/>
    <property type="match status" value="1"/>
</dbReference>